<organism evidence="3 4">
    <name type="scientific">Streptococcus mitis ATCC 6249</name>
    <dbReference type="NCBI Taxonomy" id="864567"/>
    <lineage>
        <taxon>Bacteria</taxon>
        <taxon>Bacillati</taxon>
        <taxon>Bacillota</taxon>
        <taxon>Bacilli</taxon>
        <taxon>Lactobacillales</taxon>
        <taxon>Streptococcaceae</taxon>
        <taxon>Streptococcus</taxon>
        <taxon>Streptococcus mitis group</taxon>
    </lineage>
</organism>
<protein>
    <recommendedName>
        <fullName evidence="5">Response regulator (Homolog to RR11 Spn)</fullName>
    </recommendedName>
</protein>
<evidence type="ECO:0000313" key="4">
    <source>
        <dbReference type="Proteomes" id="UP000003823"/>
    </source>
</evidence>
<feature type="region of interest" description="Disordered" evidence="1">
    <location>
        <begin position="1"/>
        <end position="109"/>
    </location>
</feature>
<evidence type="ECO:0008006" key="5">
    <source>
        <dbReference type="Google" id="ProtNLM"/>
    </source>
</evidence>
<evidence type="ECO:0000313" key="3">
    <source>
        <dbReference type="EMBL" id="EFM31971.1"/>
    </source>
</evidence>
<comment type="caution">
    <text evidence="3">The sequence shown here is derived from an EMBL/GenBank/DDBJ whole genome shotgun (WGS) entry which is preliminary data.</text>
</comment>
<evidence type="ECO:0000256" key="2">
    <source>
        <dbReference type="SAM" id="Phobius"/>
    </source>
</evidence>
<feature type="transmembrane region" description="Helical" evidence="2">
    <location>
        <begin position="307"/>
        <end position="327"/>
    </location>
</feature>
<proteinExistence type="predicted"/>
<keyword evidence="2" id="KW-0472">Membrane</keyword>
<feature type="transmembrane region" description="Helical" evidence="2">
    <location>
        <begin position="162"/>
        <end position="183"/>
    </location>
</feature>
<dbReference type="HOGENOM" id="CLU_782843_0_0_9"/>
<accession>E0PNY6</accession>
<reference evidence="3 4" key="1">
    <citation type="submission" date="2010-07" db="EMBL/GenBank/DDBJ databases">
        <authorList>
            <person name="Muzny D."/>
            <person name="Qin X."/>
            <person name="Deng J."/>
            <person name="Jiang H."/>
            <person name="Liu Y."/>
            <person name="Qu J."/>
            <person name="Song X.-Z."/>
            <person name="Zhang L."/>
            <person name="Thornton R."/>
            <person name="Coyle M."/>
            <person name="Francisco L."/>
            <person name="Jackson L."/>
            <person name="Javaid M."/>
            <person name="Korchina V."/>
            <person name="Kovar C."/>
            <person name="Mata R."/>
            <person name="Mathew T."/>
            <person name="Ngo R."/>
            <person name="Nguyen L."/>
            <person name="Nguyen N."/>
            <person name="Okwuonu G."/>
            <person name="Ongeri F."/>
            <person name="Pham C."/>
            <person name="Simmons D."/>
            <person name="Wilczek-Boney K."/>
            <person name="Hale W."/>
            <person name="Jakkamsetti A."/>
            <person name="Pham P."/>
            <person name="Ruth R."/>
            <person name="San Lucas F."/>
            <person name="Warren J."/>
            <person name="Zhang J."/>
            <person name="Zhao Z."/>
            <person name="Zhou C."/>
            <person name="Zhu D."/>
            <person name="Lee S."/>
            <person name="Bess C."/>
            <person name="Blankenburg K."/>
            <person name="Forbes L."/>
            <person name="Fu Q."/>
            <person name="Gubbala S."/>
            <person name="Hirani K."/>
            <person name="Jayaseelan J.C."/>
            <person name="Lara F."/>
            <person name="Munidasa M."/>
            <person name="Palculict T."/>
            <person name="Patil S."/>
            <person name="Pu L.-L."/>
            <person name="Saada N."/>
            <person name="Tang L."/>
            <person name="Weissenberger G."/>
            <person name="Zhu Y."/>
            <person name="Hemphill L."/>
            <person name="Shang Y."/>
            <person name="Youmans B."/>
            <person name="Ayvaz T."/>
            <person name="Ross M."/>
            <person name="Santibanez J."/>
            <person name="Aqrawi P."/>
            <person name="Gross S."/>
            <person name="Joshi V."/>
            <person name="Fowler G."/>
            <person name="Nazareth L."/>
            <person name="Reid J."/>
            <person name="Worley K."/>
            <person name="Petrosino J."/>
            <person name="Highlander S."/>
            <person name="Gibbs R."/>
        </authorList>
    </citation>
    <scope>NUCLEOTIDE SEQUENCE [LARGE SCALE GENOMIC DNA]</scope>
    <source>
        <strain evidence="3 4">ATCC 6249</strain>
    </source>
</reference>
<feature type="transmembrane region" description="Helical" evidence="2">
    <location>
        <begin position="250"/>
        <end position="269"/>
    </location>
</feature>
<dbReference type="eggNOG" id="COG3064">
    <property type="taxonomic scope" value="Bacteria"/>
</dbReference>
<dbReference type="Proteomes" id="UP000003823">
    <property type="component" value="Unassembled WGS sequence"/>
</dbReference>
<sequence length="342" mass="38582">MTKTLSSASLKIENDHKKGGSTMTQEWFESADLEKKSAQTKSEIQPDQPETSETVETEPQASEETPVSPKKLEMHEEETPETIEENQTEEEEEGKAEEEGNQENSAKEKSILSKALESPYIPDIDPRKTARLKEEIALFWTWLLDAIQEPTTSKTRDQRHRYSVFALLTLLSSINLFFSIYHIKHLYYGYMASIANSLPNQLPPLNLFAGLSILVASALFYFSIILGGFTVRRVLDQESDFTFQEACNRYSRLFAIPLVLTALASFFALFGGLRFAGILTLLSLTIFALGNLFVISKPSKTSSLDPFYRFLLAVLLDGAILLPFFIAELALTVDYLRILTFF</sequence>
<feature type="transmembrane region" description="Helical" evidence="2">
    <location>
        <begin position="275"/>
        <end position="295"/>
    </location>
</feature>
<feature type="transmembrane region" description="Helical" evidence="2">
    <location>
        <begin position="207"/>
        <end position="229"/>
    </location>
</feature>
<keyword evidence="2" id="KW-1133">Transmembrane helix</keyword>
<keyword evidence="2" id="KW-0812">Transmembrane</keyword>
<dbReference type="InterPro" id="IPR046481">
    <property type="entry name" value="DUF6574"/>
</dbReference>
<gene>
    <name evidence="3" type="ORF">HMPREF8571_0253</name>
</gene>
<dbReference type="Pfam" id="PF20214">
    <property type="entry name" value="DUF6574"/>
    <property type="match status" value="1"/>
</dbReference>
<dbReference type="EMBL" id="AEEN01000010">
    <property type="protein sequence ID" value="EFM31971.1"/>
    <property type="molecule type" value="Genomic_DNA"/>
</dbReference>
<name>E0PNY6_STRMT</name>
<evidence type="ECO:0000256" key="1">
    <source>
        <dbReference type="SAM" id="MobiDB-lite"/>
    </source>
</evidence>
<dbReference type="AlphaFoldDB" id="E0PNY6"/>
<feature type="compositionally biased region" description="Polar residues" evidence="1">
    <location>
        <begin position="39"/>
        <end position="65"/>
    </location>
</feature>
<feature type="compositionally biased region" description="Acidic residues" evidence="1">
    <location>
        <begin position="75"/>
        <end position="101"/>
    </location>
</feature>